<dbReference type="PROSITE" id="PS50111">
    <property type="entry name" value="CHEMOTAXIS_TRANSDUC_2"/>
    <property type="match status" value="1"/>
</dbReference>
<dbReference type="STRING" id="1238182.C882_4541"/>
<dbReference type="PANTHER" id="PTHR32089">
    <property type="entry name" value="METHYL-ACCEPTING CHEMOTAXIS PROTEIN MCPB"/>
    <property type="match status" value="1"/>
</dbReference>
<dbReference type="InterPro" id="IPR033480">
    <property type="entry name" value="sCache_2"/>
</dbReference>
<comment type="subcellular location">
    <subcellularLocation>
        <location evidence="1">Cell inner membrane</location>
        <topology evidence="1">Multi-pass membrane protein</topology>
    </subcellularLocation>
</comment>
<dbReference type="Pfam" id="PF00015">
    <property type="entry name" value="MCPsignal"/>
    <property type="match status" value="1"/>
</dbReference>
<dbReference type="AlphaFoldDB" id="K9HNX4"/>
<evidence type="ECO:0000256" key="3">
    <source>
        <dbReference type="ARBA" id="ARBA00022519"/>
    </source>
</evidence>
<dbReference type="OrthoDB" id="7260004at2"/>
<evidence type="ECO:0000256" key="1">
    <source>
        <dbReference type="ARBA" id="ARBA00004429"/>
    </source>
</evidence>
<reference evidence="14 15" key="1">
    <citation type="journal article" date="2013" name="Genome Announc.">
        <title>Draft Genome Sequence of an Alphaproteobacterium, Caenispirillum salinarum AK4(T), Isolated from a Solar Saltern.</title>
        <authorList>
            <person name="Khatri I."/>
            <person name="Singh A."/>
            <person name="Korpole S."/>
            <person name="Pinnaka A.K."/>
            <person name="Subramanian S."/>
        </authorList>
    </citation>
    <scope>NUCLEOTIDE SEQUENCE [LARGE SCALE GENOMIC DNA]</scope>
    <source>
        <strain evidence="14 15">AK4</strain>
    </source>
</reference>
<evidence type="ECO:0000256" key="6">
    <source>
        <dbReference type="ARBA" id="ARBA00023136"/>
    </source>
</evidence>
<evidence type="ECO:0000259" key="12">
    <source>
        <dbReference type="PROSITE" id="PS50192"/>
    </source>
</evidence>
<keyword evidence="2" id="KW-1003">Cell membrane</keyword>
<dbReference type="PANTHER" id="PTHR32089:SF112">
    <property type="entry name" value="LYSOZYME-LIKE PROTEIN-RELATED"/>
    <property type="match status" value="1"/>
</dbReference>
<dbReference type="GO" id="GO:0004888">
    <property type="term" value="F:transmembrane signaling receptor activity"/>
    <property type="evidence" value="ECO:0007669"/>
    <property type="project" value="InterPro"/>
</dbReference>
<dbReference type="PROSITE" id="PS50192">
    <property type="entry name" value="T_SNARE"/>
    <property type="match status" value="1"/>
</dbReference>
<evidence type="ECO:0000313" key="15">
    <source>
        <dbReference type="Proteomes" id="UP000009881"/>
    </source>
</evidence>
<dbReference type="SMART" id="SM01049">
    <property type="entry name" value="Cache_2"/>
    <property type="match status" value="1"/>
</dbReference>
<keyword evidence="15" id="KW-1185">Reference proteome</keyword>
<dbReference type="Gene3D" id="3.30.450.20">
    <property type="entry name" value="PAS domain"/>
    <property type="match status" value="1"/>
</dbReference>
<feature type="transmembrane region" description="Helical" evidence="10">
    <location>
        <begin position="188"/>
        <end position="208"/>
    </location>
</feature>
<dbReference type="SUPFAM" id="SSF58104">
    <property type="entry name" value="Methyl-accepting chemotaxis protein (MCP) signaling domain"/>
    <property type="match status" value="1"/>
</dbReference>
<gene>
    <name evidence="14" type="ORF">C882_4541</name>
</gene>
<dbReference type="Gene3D" id="6.10.340.10">
    <property type="match status" value="1"/>
</dbReference>
<dbReference type="GO" id="GO:0007165">
    <property type="term" value="P:signal transduction"/>
    <property type="evidence" value="ECO:0007669"/>
    <property type="project" value="UniProtKB-KW"/>
</dbReference>
<evidence type="ECO:0000256" key="9">
    <source>
        <dbReference type="PROSITE-ProRule" id="PRU00284"/>
    </source>
</evidence>
<keyword evidence="7 9" id="KW-0807">Transducer</keyword>
<dbReference type="Gene3D" id="1.10.287.950">
    <property type="entry name" value="Methyl-accepting chemotaxis protein"/>
    <property type="match status" value="1"/>
</dbReference>
<dbReference type="PRINTS" id="PR00260">
    <property type="entry name" value="CHEMTRNSDUCR"/>
</dbReference>
<evidence type="ECO:0000259" key="13">
    <source>
        <dbReference type="PROSITE" id="PS50885"/>
    </source>
</evidence>
<dbReference type="EMBL" id="ANHY01000009">
    <property type="protein sequence ID" value="EKV30141.1"/>
    <property type="molecule type" value="Genomic_DNA"/>
</dbReference>
<dbReference type="PROSITE" id="PS50885">
    <property type="entry name" value="HAMP"/>
    <property type="match status" value="1"/>
</dbReference>
<proteinExistence type="inferred from homology"/>
<dbReference type="GO" id="GO:0006935">
    <property type="term" value="P:chemotaxis"/>
    <property type="evidence" value="ECO:0007669"/>
    <property type="project" value="InterPro"/>
</dbReference>
<accession>K9HNX4</accession>
<dbReference type="Proteomes" id="UP000009881">
    <property type="component" value="Unassembled WGS sequence"/>
</dbReference>
<evidence type="ECO:0000256" key="8">
    <source>
        <dbReference type="ARBA" id="ARBA00029447"/>
    </source>
</evidence>
<keyword evidence="5 10" id="KW-1133">Transmembrane helix</keyword>
<evidence type="ECO:0000256" key="7">
    <source>
        <dbReference type="ARBA" id="ARBA00023224"/>
    </source>
</evidence>
<comment type="similarity">
    <text evidence="8">Belongs to the methyl-accepting chemotaxis (MCP) protein family.</text>
</comment>
<protein>
    <submittedName>
        <fullName evidence="14">Methyl-accepting chemotaxis protein</fullName>
    </submittedName>
</protein>
<dbReference type="CDD" id="cd12912">
    <property type="entry name" value="PDC2_MCP_like"/>
    <property type="match status" value="1"/>
</dbReference>
<name>K9HNX4_9PROT</name>
<dbReference type="CDD" id="cd06225">
    <property type="entry name" value="HAMP"/>
    <property type="match status" value="1"/>
</dbReference>
<feature type="domain" description="Methyl-accepting transducer" evidence="11">
    <location>
        <begin position="289"/>
        <end position="539"/>
    </location>
</feature>
<organism evidence="14 15">
    <name type="scientific">Caenispirillum salinarum AK4</name>
    <dbReference type="NCBI Taxonomy" id="1238182"/>
    <lineage>
        <taxon>Bacteria</taxon>
        <taxon>Pseudomonadati</taxon>
        <taxon>Pseudomonadota</taxon>
        <taxon>Alphaproteobacteria</taxon>
        <taxon>Rhodospirillales</taxon>
        <taxon>Novispirillaceae</taxon>
        <taxon>Caenispirillum</taxon>
    </lineage>
</organism>
<dbReference type="RefSeq" id="WP_009540649.1">
    <property type="nucleotide sequence ID" value="NZ_ANHY01000009.1"/>
</dbReference>
<sequence length="559" mass="59179">MKNIKIGKKLLLIVATALAGLVVLVGVGLSSLNSTLMDDRRLQTRDLIEAAHGVATEYMAKAEAGELTEDEAKARAAEAIGAMRYRGGSEYFFITRTDGTMVSHPTQSLVGTNVSDLTDPNGKAFIQDMIQVVKSNGQGYVNYMWPRAGSDQPIEKLSYAKGVPQWNWMIATGIYLDDVSAAFWRETATFGIVAALLLVAMVVLSTYVSRSITTPVRGLTGVMEALTGGNKSVEVIGTERKDEIGDMSRAVLVFKDSMIKADQLSADQAKEREARERRAARVDELTKSFGNDIDQLLEVVASAATELNATAESMSAIGEETTRQATAVSAASDQASSNVQTVATAAEELSASISEIGRQVNHSSAISRSAADEARRTNEIVTGLAQSAERIGEVVSLINDIADQTNLLALNATIEAARAGDAGKGFAVVANEVKNLAGQVSRATEEISQQISQVQGETKSAVSAIEGIVRTVEEVNEVASAIASAVEEQNAATSEISRNVQEAAAGSQEVSRNISGVTEAAHEAGSAAQQVLDASHQMSEQADSLNGIVKRFLHDVRAA</sequence>
<dbReference type="eggNOG" id="COG0840">
    <property type="taxonomic scope" value="Bacteria"/>
</dbReference>
<dbReference type="InterPro" id="IPR004089">
    <property type="entry name" value="MCPsignal_dom"/>
</dbReference>
<keyword evidence="6 10" id="KW-0472">Membrane</keyword>
<dbReference type="SMART" id="SM00304">
    <property type="entry name" value="HAMP"/>
    <property type="match status" value="1"/>
</dbReference>
<dbReference type="InterPro" id="IPR003660">
    <property type="entry name" value="HAMP_dom"/>
</dbReference>
<evidence type="ECO:0000256" key="2">
    <source>
        <dbReference type="ARBA" id="ARBA00022475"/>
    </source>
</evidence>
<dbReference type="PATRIC" id="fig|1238182.3.peg.2204"/>
<evidence type="ECO:0000259" key="11">
    <source>
        <dbReference type="PROSITE" id="PS50111"/>
    </source>
</evidence>
<feature type="domain" description="HAMP" evidence="13">
    <location>
        <begin position="210"/>
        <end position="263"/>
    </location>
</feature>
<feature type="domain" description="T-SNARE coiled-coil homology" evidence="12">
    <location>
        <begin position="455"/>
        <end position="517"/>
    </location>
</feature>
<comment type="caution">
    <text evidence="14">The sequence shown here is derived from an EMBL/GenBank/DDBJ whole genome shotgun (WGS) entry which is preliminary data.</text>
</comment>
<dbReference type="InterPro" id="IPR000727">
    <property type="entry name" value="T_SNARE_dom"/>
</dbReference>
<evidence type="ECO:0000256" key="10">
    <source>
        <dbReference type="SAM" id="Phobius"/>
    </source>
</evidence>
<dbReference type="Pfam" id="PF17200">
    <property type="entry name" value="sCache_2"/>
    <property type="match status" value="1"/>
</dbReference>
<dbReference type="eggNOG" id="COG4564">
    <property type="taxonomic scope" value="Bacteria"/>
</dbReference>
<evidence type="ECO:0000256" key="5">
    <source>
        <dbReference type="ARBA" id="ARBA00022989"/>
    </source>
</evidence>
<dbReference type="GO" id="GO:0005886">
    <property type="term" value="C:plasma membrane"/>
    <property type="evidence" value="ECO:0007669"/>
    <property type="project" value="UniProtKB-SubCell"/>
</dbReference>
<keyword evidence="4 10" id="KW-0812">Transmembrane</keyword>
<keyword evidence="3" id="KW-0997">Cell inner membrane</keyword>
<dbReference type="InterPro" id="IPR004090">
    <property type="entry name" value="Chemotax_Me-accpt_rcpt"/>
</dbReference>
<dbReference type="SMART" id="SM00283">
    <property type="entry name" value="MA"/>
    <property type="match status" value="1"/>
</dbReference>
<dbReference type="Pfam" id="PF00672">
    <property type="entry name" value="HAMP"/>
    <property type="match status" value="1"/>
</dbReference>
<evidence type="ECO:0000313" key="14">
    <source>
        <dbReference type="EMBL" id="EKV30141.1"/>
    </source>
</evidence>
<evidence type="ECO:0000256" key="4">
    <source>
        <dbReference type="ARBA" id="ARBA00022692"/>
    </source>
</evidence>